<evidence type="ECO:0000313" key="2">
    <source>
        <dbReference type="EMBL" id="KZT36892.1"/>
    </source>
</evidence>
<keyword evidence="1" id="KW-1133">Transmembrane helix</keyword>
<accession>A0A166BYK9</accession>
<gene>
    <name evidence="2" type="ORF">SISSUDRAFT_919401</name>
</gene>
<keyword evidence="1" id="KW-0812">Transmembrane</keyword>
<proteinExistence type="predicted"/>
<sequence>MVILRPAFDAVYIVWYLTQYLLSILRIRLVALQADHWQIHSHAACRLQLEQFTQGWYVIRTCRSTWLLGFRYVCFTVWC</sequence>
<dbReference type="Proteomes" id="UP000076798">
    <property type="component" value="Unassembled WGS sequence"/>
</dbReference>
<reference evidence="2 3" key="1">
    <citation type="journal article" date="2016" name="Mol. Biol. Evol.">
        <title>Comparative Genomics of Early-Diverging Mushroom-Forming Fungi Provides Insights into the Origins of Lignocellulose Decay Capabilities.</title>
        <authorList>
            <person name="Nagy L.G."/>
            <person name="Riley R."/>
            <person name="Tritt A."/>
            <person name="Adam C."/>
            <person name="Daum C."/>
            <person name="Floudas D."/>
            <person name="Sun H."/>
            <person name="Yadav J.S."/>
            <person name="Pangilinan J."/>
            <person name="Larsson K.H."/>
            <person name="Matsuura K."/>
            <person name="Barry K."/>
            <person name="Labutti K."/>
            <person name="Kuo R."/>
            <person name="Ohm R.A."/>
            <person name="Bhattacharya S.S."/>
            <person name="Shirouzu T."/>
            <person name="Yoshinaga Y."/>
            <person name="Martin F.M."/>
            <person name="Grigoriev I.V."/>
            <person name="Hibbett D.S."/>
        </authorList>
    </citation>
    <scope>NUCLEOTIDE SEQUENCE [LARGE SCALE GENOMIC DNA]</scope>
    <source>
        <strain evidence="2 3">HHB10207 ss-3</strain>
    </source>
</reference>
<evidence type="ECO:0000313" key="3">
    <source>
        <dbReference type="Proteomes" id="UP000076798"/>
    </source>
</evidence>
<dbReference type="AlphaFoldDB" id="A0A166BYK9"/>
<protein>
    <submittedName>
        <fullName evidence="2">Uncharacterized protein</fullName>
    </submittedName>
</protein>
<keyword evidence="1" id="KW-0472">Membrane</keyword>
<keyword evidence="3" id="KW-1185">Reference proteome</keyword>
<name>A0A166BYK9_9AGAM</name>
<organism evidence="2 3">
    <name type="scientific">Sistotremastrum suecicum HHB10207 ss-3</name>
    <dbReference type="NCBI Taxonomy" id="1314776"/>
    <lineage>
        <taxon>Eukaryota</taxon>
        <taxon>Fungi</taxon>
        <taxon>Dikarya</taxon>
        <taxon>Basidiomycota</taxon>
        <taxon>Agaricomycotina</taxon>
        <taxon>Agaricomycetes</taxon>
        <taxon>Sistotremastrales</taxon>
        <taxon>Sistotremastraceae</taxon>
        <taxon>Sistotremastrum</taxon>
    </lineage>
</organism>
<feature type="transmembrane region" description="Helical" evidence="1">
    <location>
        <begin position="12"/>
        <end position="31"/>
    </location>
</feature>
<evidence type="ECO:0000256" key="1">
    <source>
        <dbReference type="SAM" id="Phobius"/>
    </source>
</evidence>
<dbReference type="EMBL" id="KV428097">
    <property type="protein sequence ID" value="KZT36892.1"/>
    <property type="molecule type" value="Genomic_DNA"/>
</dbReference>